<feature type="domain" description="Toprim" evidence="12">
    <location>
        <begin position="2"/>
        <end position="114"/>
    </location>
</feature>
<dbReference type="Gene3D" id="1.10.290.10">
    <property type="entry name" value="Topoisomerase I, domain 4"/>
    <property type="match status" value="1"/>
</dbReference>
<dbReference type="Pfam" id="PF01131">
    <property type="entry name" value="Topoisom_bac"/>
    <property type="match status" value="1"/>
</dbReference>
<feature type="domain" description="Topo IA-type catalytic" evidence="13">
    <location>
        <begin position="130"/>
        <end position="555"/>
    </location>
</feature>
<evidence type="ECO:0000256" key="7">
    <source>
        <dbReference type="ARBA" id="ARBA00023029"/>
    </source>
</evidence>
<keyword evidence="8 10" id="KW-0238">DNA-binding</keyword>
<feature type="site" description="Interaction with DNA" evidence="10">
    <location>
        <position position="487"/>
    </location>
</feature>
<keyword evidence="7 10" id="KW-0799">Topoisomerase</keyword>
<dbReference type="CDD" id="cd00186">
    <property type="entry name" value="TOP1Ac"/>
    <property type="match status" value="1"/>
</dbReference>
<comment type="subunit">
    <text evidence="10">Monomer.</text>
</comment>
<dbReference type="PANTHER" id="PTHR42785">
    <property type="entry name" value="DNA TOPOISOMERASE, TYPE IA, CORE"/>
    <property type="match status" value="1"/>
</dbReference>
<dbReference type="InterPro" id="IPR023406">
    <property type="entry name" value="Topo_IA_AS"/>
</dbReference>
<feature type="site" description="Interaction with DNA" evidence="10">
    <location>
        <position position="144"/>
    </location>
</feature>
<dbReference type="InterPro" id="IPR013497">
    <property type="entry name" value="Topo_IA_cen"/>
</dbReference>
<evidence type="ECO:0000256" key="8">
    <source>
        <dbReference type="ARBA" id="ARBA00023125"/>
    </source>
</evidence>
<dbReference type="GO" id="GO:0003917">
    <property type="term" value="F:DNA topoisomerase type I (single strand cut, ATP-independent) activity"/>
    <property type="evidence" value="ECO:0007669"/>
    <property type="project" value="UniProtKB-UniRule"/>
</dbReference>
<dbReference type="InterPro" id="IPR013498">
    <property type="entry name" value="Topo_IA_Znf"/>
</dbReference>
<dbReference type="PROSITE" id="PS50880">
    <property type="entry name" value="TOPRIM"/>
    <property type="match status" value="1"/>
</dbReference>
<feature type="site" description="Interaction with DNA" evidence="10">
    <location>
        <position position="141"/>
    </location>
</feature>
<dbReference type="SMART" id="SM00493">
    <property type="entry name" value="TOPRIM"/>
    <property type="match status" value="1"/>
</dbReference>
<evidence type="ECO:0000256" key="11">
    <source>
        <dbReference type="SAM" id="MobiDB-lite"/>
    </source>
</evidence>
<evidence type="ECO:0000256" key="3">
    <source>
        <dbReference type="ARBA" id="ARBA00022723"/>
    </source>
</evidence>
<evidence type="ECO:0000256" key="4">
    <source>
        <dbReference type="ARBA" id="ARBA00022771"/>
    </source>
</evidence>
<dbReference type="GO" id="GO:0008270">
    <property type="term" value="F:zinc ion binding"/>
    <property type="evidence" value="ECO:0007669"/>
    <property type="project" value="UniProtKB-KW"/>
</dbReference>
<comment type="function">
    <text evidence="10">Releases the supercoiling and torsional tension of DNA, which is introduced during the DNA replication and transcription, by transiently cleaving and rejoining one strand of the DNA duplex. Introduces a single-strand break via transesterification at a target site in duplex DNA. The scissile phosphodiester is attacked by the catalytic tyrosine of the enzyme, resulting in the formation of a DNA-(5'-phosphotyrosyl)-enzyme intermediate and the expulsion of a 3'-OH DNA strand. The free DNA strand then undergoes passage around the unbroken strand, thus removing DNA supercoils. Finally, in the religation step, the DNA 3'-OH attacks the covalent intermediate to expel the active-site tyrosine and restore the DNA phosphodiester backbone.</text>
</comment>
<evidence type="ECO:0000256" key="6">
    <source>
        <dbReference type="ARBA" id="ARBA00022842"/>
    </source>
</evidence>
<protein>
    <recommendedName>
        <fullName evidence="10">DNA topoisomerase 1</fullName>
        <ecNumber evidence="10">5.6.2.1</ecNumber>
    </recommendedName>
    <alternativeName>
        <fullName evidence="10">DNA topoisomerase I</fullName>
    </alternativeName>
</protein>
<feature type="site" description="Interaction with DNA" evidence="10">
    <location>
        <position position="32"/>
    </location>
</feature>
<dbReference type="SUPFAM" id="SSF57783">
    <property type="entry name" value="Zinc beta-ribbon"/>
    <property type="match status" value="2"/>
</dbReference>
<organism evidence="14 15">
    <name type="scientific">Candidatus Berkelbacteria bacterium CG08_land_8_20_14_0_20_39_8</name>
    <dbReference type="NCBI Taxonomy" id="1974511"/>
    <lineage>
        <taxon>Bacteria</taxon>
        <taxon>Candidatus Berkelbacteria</taxon>
    </lineage>
</organism>
<feature type="region of interest" description="Disordered" evidence="11">
    <location>
        <begin position="711"/>
        <end position="745"/>
    </location>
</feature>
<dbReference type="CDD" id="cd03363">
    <property type="entry name" value="TOPRIM_TopoIA_TopoI"/>
    <property type="match status" value="1"/>
</dbReference>
<keyword evidence="3" id="KW-0479">Metal-binding</keyword>
<evidence type="ECO:0000259" key="12">
    <source>
        <dbReference type="PROSITE" id="PS50880"/>
    </source>
</evidence>
<feature type="region of interest" description="Interaction with DNA" evidence="10">
    <location>
        <begin position="164"/>
        <end position="169"/>
    </location>
</feature>
<feature type="site" description="Interaction with DNA" evidence="10">
    <location>
        <position position="149"/>
    </location>
</feature>
<proteinExistence type="inferred from homology"/>
<keyword evidence="5" id="KW-0862">Zinc</keyword>
<feature type="compositionally biased region" description="Acidic residues" evidence="11">
    <location>
        <begin position="733"/>
        <end position="745"/>
    </location>
</feature>
<feature type="site" description="Interaction with DNA" evidence="10">
    <location>
        <position position="140"/>
    </location>
</feature>
<feature type="site" description="Interaction with DNA" evidence="10">
    <location>
        <position position="297"/>
    </location>
</feature>
<keyword evidence="9 10" id="KW-0413">Isomerase</keyword>
<dbReference type="SMART" id="SM00437">
    <property type="entry name" value="TOP1Ac"/>
    <property type="match status" value="1"/>
</dbReference>
<dbReference type="InterPro" id="IPR023405">
    <property type="entry name" value="Topo_IA_core_domain"/>
</dbReference>
<accession>A0A2M6YCD0</accession>
<dbReference type="InterPro" id="IPR005733">
    <property type="entry name" value="TopoI_bac-type"/>
</dbReference>
<evidence type="ECO:0000259" key="13">
    <source>
        <dbReference type="PROSITE" id="PS52039"/>
    </source>
</evidence>
<evidence type="ECO:0000313" key="15">
    <source>
        <dbReference type="Proteomes" id="UP000229896"/>
    </source>
</evidence>
<dbReference type="InterPro" id="IPR003602">
    <property type="entry name" value="Topo_IA_DNA-bd_dom"/>
</dbReference>
<dbReference type="GO" id="GO:0006265">
    <property type="term" value="P:DNA topological change"/>
    <property type="evidence" value="ECO:0007669"/>
    <property type="project" value="UniProtKB-UniRule"/>
</dbReference>
<dbReference type="NCBIfam" id="TIGR01051">
    <property type="entry name" value="topA_bact"/>
    <property type="match status" value="1"/>
</dbReference>
<evidence type="ECO:0000256" key="9">
    <source>
        <dbReference type="ARBA" id="ARBA00023235"/>
    </source>
</evidence>
<comment type="caution">
    <text evidence="14">The sequence shown here is derived from an EMBL/GenBank/DDBJ whole genome shotgun (WGS) entry which is preliminary data.</text>
</comment>
<dbReference type="AlphaFoldDB" id="A0A2M6YCD0"/>
<dbReference type="InterPro" id="IPR028612">
    <property type="entry name" value="Topoisom_1_IA"/>
</dbReference>
<evidence type="ECO:0000256" key="10">
    <source>
        <dbReference type="HAMAP-Rule" id="MF_00952"/>
    </source>
</evidence>
<dbReference type="Pfam" id="PF01396">
    <property type="entry name" value="Zn_ribbon_Top1"/>
    <property type="match status" value="3"/>
</dbReference>
<dbReference type="SMART" id="SM00436">
    <property type="entry name" value="TOP1Bc"/>
    <property type="match status" value="1"/>
</dbReference>
<dbReference type="Gene3D" id="1.10.460.10">
    <property type="entry name" value="Topoisomerase I, domain 2"/>
    <property type="match status" value="1"/>
</dbReference>
<dbReference type="PRINTS" id="PR00417">
    <property type="entry name" value="PRTPISMRASEI"/>
</dbReference>
<keyword evidence="4" id="KW-0863">Zinc-finger</keyword>
<dbReference type="GO" id="GO:0003677">
    <property type="term" value="F:DNA binding"/>
    <property type="evidence" value="ECO:0007669"/>
    <property type="project" value="UniProtKB-KW"/>
</dbReference>
<reference evidence="15" key="1">
    <citation type="submission" date="2017-09" db="EMBL/GenBank/DDBJ databases">
        <title>Depth-based differentiation of microbial function through sediment-hosted aquifers and enrichment of novel symbionts in the deep terrestrial subsurface.</title>
        <authorList>
            <person name="Probst A.J."/>
            <person name="Ladd B."/>
            <person name="Jarett J.K."/>
            <person name="Geller-Mcgrath D.E."/>
            <person name="Sieber C.M.K."/>
            <person name="Emerson J.B."/>
            <person name="Anantharaman K."/>
            <person name="Thomas B.C."/>
            <person name="Malmstrom R."/>
            <person name="Stieglmeier M."/>
            <person name="Klingl A."/>
            <person name="Woyke T."/>
            <person name="Ryan C.M."/>
            <person name="Banfield J.F."/>
        </authorList>
    </citation>
    <scope>NUCLEOTIDE SEQUENCE [LARGE SCALE GENOMIC DNA]</scope>
</reference>
<dbReference type="EC" id="5.6.2.1" evidence="10"/>
<dbReference type="InterPro" id="IPR034149">
    <property type="entry name" value="TOPRIM_TopoI"/>
</dbReference>
<dbReference type="InterPro" id="IPR013826">
    <property type="entry name" value="Topo_IA_cen_sub3"/>
</dbReference>
<dbReference type="InterPro" id="IPR006171">
    <property type="entry name" value="TOPRIM_dom"/>
</dbReference>
<dbReference type="PROSITE" id="PS00396">
    <property type="entry name" value="TOPO_IA_1"/>
    <property type="match status" value="1"/>
</dbReference>
<dbReference type="Gene3D" id="3.30.65.10">
    <property type="entry name" value="Bacterial Topoisomerase I, domain 1"/>
    <property type="match status" value="3"/>
</dbReference>
<dbReference type="Gene3D" id="3.40.50.140">
    <property type="match status" value="1"/>
</dbReference>
<dbReference type="HAMAP" id="MF_00952">
    <property type="entry name" value="Topoisom_1_prok"/>
    <property type="match status" value="1"/>
</dbReference>
<dbReference type="Proteomes" id="UP000229896">
    <property type="component" value="Unassembled WGS sequence"/>
</dbReference>
<evidence type="ECO:0000256" key="5">
    <source>
        <dbReference type="ARBA" id="ARBA00022833"/>
    </source>
</evidence>
<dbReference type="InterPro" id="IPR013825">
    <property type="entry name" value="Topo_IA_cen_sub2"/>
</dbReference>
<name>A0A2M6YCD0_9BACT</name>
<feature type="active site" description="O-(5'-phospho-DNA)-tyrosine intermediate" evidence="10">
    <location>
        <position position="295"/>
    </location>
</feature>
<keyword evidence="6" id="KW-0460">Magnesium</keyword>
<gene>
    <name evidence="10" type="primary">topA</name>
    <name evidence="14" type="ORF">COT12_01585</name>
</gene>
<dbReference type="GO" id="GO:0005694">
    <property type="term" value="C:chromosome"/>
    <property type="evidence" value="ECO:0007669"/>
    <property type="project" value="InterPro"/>
</dbReference>
<sequence length="745" mass="84945">MMNLVIVESPAKAKTIEKFLGKDFKVLASYGHVRDLPKKELGVDVSDNYQPTYEIPSSARKTISELRKSSEKAKDIYLATDLDREGEAISWHVAKALKLSDDDSHIKRITFSEITNSAINNAVKHPRKIDMNLVDAQQARRVLDRLVGYKLSPLLWKKVKSGLSAGRVQSVAVRLVVEREREIRAFKPEEYWILAVVLSKKSDQLKFKAFLVEENGKPIRKLDIKTEKDAKRIEKSLANAKYKVLSVDKNEQLRNAAAPFTTSTLQMESSRKLGISVKQTMMLAQRLYEAGKITYMRTDSTNLSTAAISEIRKVVEKNFGKKYLPDGEVKYKTKTKHAQEAHEAIRPTHFSERVASGDPREQRLYDLIWKRTVASQMAAAKIEIVEARILANVKEKLIFLARGESIKFDGFIKVYAEGKDDEAEEEKITIPELEKDETLDFHQFDKIQKFTEPSKRYTEATLVKKLESLGIGRPSTYAPTMSTIQDRGYVRLEDKRFYPEEIAGIVNDLLVEHFPKVVDFQFTAHMEDEFDDIADGKMKWQSVIEEFYIPFAATLKDKNKELDKKDIAPVKEIGEKCPECKKPLVERFGRYGKFIACSDYPNCKYSRPLENKKEMKNAVVAAEDGRTTKVADATDEKCEKCGGKMILKEGRFGKFLACENYPKCKNTKTIITDTKVKCPECKNGTLVERRTKRGRMFWGCSAYPKCKYASWQDPNKKKNESDGSEVITAAESELPDDNENLEVKS</sequence>
<dbReference type="Gene3D" id="2.70.20.10">
    <property type="entry name" value="Topoisomerase I, domain 3"/>
    <property type="match status" value="1"/>
</dbReference>
<dbReference type="InterPro" id="IPR013824">
    <property type="entry name" value="Topo_IA_cen_sub1"/>
</dbReference>
<evidence type="ECO:0000256" key="2">
    <source>
        <dbReference type="ARBA" id="ARBA00009446"/>
    </source>
</evidence>
<comment type="catalytic activity">
    <reaction evidence="1 10">
        <text>ATP-independent breakage of single-stranded DNA, followed by passage and rejoining.</text>
        <dbReference type="EC" id="5.6.2.1"/>
    </reaction>
</comment>
<dbReference type="EMBL" id="PEXI01000049">
    <property type="protein sequence ID" value="PIU24349.1"/>
    <property type="molecule type" value="Genomic_DNA"/>
</dbReference>
<dbReference type="InterPro" id="IPR003601">
    <property type="entry name" value="Topo_IA_2"/>
</dbReference>
<dbReference type="InterPro" id="IPR000380">
    <property type="entry name" value="Topo_IA"/>
</dbReference>
<evidence type="ECO:0000313" key="14">
    <source>
        <dbReference type="EMBL" id="PIU24349.1"/>
    </source>
</evidence>
<comment type="similarity">
    <text evidence="2 10">Belongs to the type IA topoisomerase family.</text>
</comment>
<dbReference type="PROSITE" id="PS52039">
    <property type="entry name" value="TOPO_IA_2"/>
    <property type="match status" value="1"/>
</dbReference>
<dbReference type="Pfam" id="PF01751">
    <property type="entry name" value="Toprim"/>
    <property type="match status" value="1"/>
</dbReference>
<feature type="site" description="Interaction with DNA" evidence="10">
    <location>
        <position position="156"/>
    </location>
</feature>
<dbReference type="PANTHER" id="PTHR42785:SF1">
    <property type="entry name" value="DNA TOPOISOMERASE"/>
    <property type="match status" value="1"/>
</dbReference>
<evidence type="ECO:0000256" key="1">
    <source>
        <dbReference type="ARBA" id="ARBA00000213"/>
    </source>
</evidence>
<dbReference type="SUPFAM" id="SSF56712">
    <property type="entry name" value="Prokaryotic type I DNA topoisomerase"/>
    <property type="match status" value="1"/>
</dbReference>